<sequence>MGPLQRQQLLIAVQPDSDPRWADVSRQSSAGIDTLTIAPGAGNGSAPGTGVFGEECTVYPPIRHPGRPGYSFIYSVPLARAASDPDATRLAEGESVPAAPSRFAGSVDNSKGLMIGSQPEPVPEAPEQDPGAANMPRLVVDPIWIEAGALVDDEARAAGSHYLHSTLAMEWLYSDNWEARLGGRVDGYMQRGDADFEKSELDYAESYLRYRNADRTVTLGAQTVLWGRVDELPPTDRLSVQDVSRFVLDDLEDRRRAVPAVRWEEFVGAHKLDLLYVPQFRAAERPQEESIWSPVDRDRGRLIGMPANPLLAPLVTGGRFAEDDDGRGGWGLRLSRAGHNLDYGLTVQDARHSLPYYELAPAVRSSLLANSSDVEGALAAAPDTFTARHPRTWVVGGDLAFSAGRSTWRLEAAWLSDQPATTEDLRYTTVEALDWVAGVEFFPGDRNLRMTAQLRGLHLLNAKDELLDRETIYTLFGDIENSFERERWRVRLRYSIGLDEHDVYLNPELAFQGREPHELYLGFHYFDGAPNTPGGFHRHHDLFTLGWRARF</sequence>
<proteinExistence type="predicted"/>
<protein>
    <submittedName>
        <fullName evidence="2">Uncharacterized protein</fullName>
    </submittedName>
</protein>
<reference evidence="2 3" key="1">
    <citation type="submission" date="2019-03" db="EMBL/GenBank/DDBJ databases">
        <title>Genomic Encyclopedia of Type Strains, Phase IV (KMG-IV): sequencing the most valuable type-strain genomes for metagenomic binning, comparative biology and taxonomic classification.</title>
        <authorList>
            <person name="Goeker M."/>
        </authorList>
    </citation>
    <scope>NUCLEOTIDE SEQUENCE [LARGE SCALE GENOMIC DNA]</scope>
    <source>
        <strain evidence="2 3">DSM 16326</strain>
    </source>
</reference>
<dbReference type="Proteomes" id="UP000294914">
    <property type="component" value="Unassembled WGS sequence"/>
</dbReference>
<dbReference type="EMBL" id="SOQX01000001">
    <property type="protein sequence ID" value="TDY03785.1"/>
    <property type="molecule type" value="Genomic_DNA"/>
</dbReference>
<accession>A0A4V3H4M4</accession>
<feature type="region of interest" description="Disordered" evidence="1">
    <location>
        <begin position="88"/>
        <end position="110"/>
    </location>
</feature>
<evidence type="ECO:0000256" key="1">
    <source>
        <dbReference type="SAM" id="MobiDB-lite"/>
    </source>
</evidence>
<organism evidence="2 3">
    <name type="scientific">Thiohalophilus thiocyanatoxydans</name>
    <dbReference type="NCBI Taxonomy" id="381308"/>
    <lineage>
        <taxon>Bacteria</taxon>
        <taxon>Pseudomonadati</taxon>
        <taxon>Pseudomonadota</taxon>
        <taxon>Gammaproteobacteria</taxon>
        <taxon>Thiohalomonadales</taxon>
        <taxon>Thiohalophilaceae</taxon>
        <taxon>Thiohalophilus</taxon>
    </lineage>
</organism>
<dbReference type="AlphaFoldDB" id="A0A4V3H4M4"/>
<gene>
    <name evidence="2" type="ORF">EDC23_0155</name>
</gene>
<evidence type="ECO:0000313" key="2">
    <source>
        <dbReference type="EMBL" id="TDY03785.1"/>
    </source>
</evidence>
<comment type="caution">
    <text evidence="2">The sequence shown here is derived from an EMBL/GenBank/DDBJ whole genome shotgun (WGS) entry which is preliminary data.</text>
</comment>
<name>A0A4V3H4M4_9GAMM</name>
<keyword evidence="3" id="KW-1185">Reference proteome</keyword>
<evidence type="ECO:0000313" key="3">
    <source>
        <dbReference type="Proteomes" id="UP000294914"/>
    </source>
</evidence>